<evidence type="ECO:0000256" key="6">
    <source>
        <dbReference type="ARBA" id="ARBA00022741"/>
    </source>
</evidence>
<reference evidence="18 20" key="1">
    <citation type="submission" date="2015-10" db="EMBL/GenBank/DDBJ databases">
        <title>Draft genomes sequences of Candida glabrata isolates 1A, 1B, 2A, 2B, 3A and 3B.</title>
        <authorList>
            <person name="Haavelsrud O.E."/>
            <person name="Gaustad P."/>
        </authorList>
    </citation>
    <scope>NUCLEOTIDE SEQUENCE [LARGE SCALE GENOMIC DNA]</scope>
    <source>
        <strain evidence="18">910700640</strain>
    </source>
</reference>
<feature type="domain" description="ParB-like N-terminal" evidence="17">
    <location>
        <begin position="12"/>
        <end position="123"/>
    </location>
</feature>
<dbReference type="EMBL" id="LLZZ01000115">
    <property type="protein sequence ID" value="KTB04868.1"/>
    <property type="molecule type" value="Genomic_DNA"/>
</dbReference>
<evidence type="ECO:0000256" key="4">
    <source>
        <dbReference type="ARBA" id="ARBA00013055"/>
    </source>
</evidence>
<dbReference type="GO" id="GO:0034599">
    <property type="term" value="P:cellular response to oxidative stress"/>
    <property type="evidence" value="ECO:0007669"/>
    <property type="project" value="EnsemblFungi"/>
</dbReference>
<evidence type="ECO:0000313" key="20">
    <source>
        <dbReference type="Proteomes" id="UP000054886"/>
    </source>
</evidence>
<dbReference type="VEuPathDB" id="FungiDB:GW608_L09977"/>
<dbReference type="GO" id="GO:0005634">
    <property type="term" value="C:nucleus"/>
    <property type="evidence" value="ECO:0007669"/>
    <property type="project" value="UniProtKB-SubCell"/>
</dbReference>
<sequence>MSLQSGNLHKVSEIPLSQIHRPIVPVLDYQKIDAMVSTMKGKPMASKTCSLEGATELNGQLPPIDVMCVRENGESYYFAFGGCHRFQAYDRLAQEQNDPHIPVRAKVLPATRHQLKLYVGESLDTMFEKADMQRQLEA</sequence>
<feature type="disulfide bond" description="Interchain" evidence="16">
    <location>
        <position position="83"/>
    </location>
</feature>
<dbReference type="VEuPathDB" id="FungiDB:CAGL0L05258g"/>
<evidence type="ECO:0000256" key="1">
    <source>
        <dbReference type="ARBA" id="ARBA00004123"/>
    </source>
</evidence>
<dbReference type="EC" id="1.8.98.2" evidence="4 14"/>
<keyword evidence="11" id="KW-0539">Nucleus</keyword>
<dbReference type="Gene3D" id="3.90.1530.10">
    <property type="entry name" value="Conserved hypothetical protein from pyrococcus furiosus pfu- 392566-001, ParB domain"/>
    <property type="match status" value="1"/>
</dbReference>
<dbReference type="GO" id="GO:0032542">
    <property type="term" value="F:sulfiredoxin activity"/>
    <property type="evidence" value="ECO:0007669"/>
    <property type="project" value="UniProtKB-EC"/>
</dbReference>
<evidence type="ECO:0000256" key="7">
    <source>
        <dbReference type="ARBA" id="ARBA00022840"/>
    </source>
</evidence>
<evidence type="ECO:0000256" key="12">
    <source>
        <dbReference type="ARBA" id="ARBA00047514"/>
    </source>
</evidence>
<proteinExistence type="inferred from homology"/>
<evidence type="ECO:0000256" key="11">
    <source>
        <dbReference type="ARBA" id="ARBA00023242"/>
    </source>
</evidence>
<dbReference type="PANTHER" id="PTHR21348">
    <property type="match status" value="1"/>
</dbReference>
<evidence type="ECO:0000313" key="19">
    <source>
        <dbReference type="EMBL" id="KTB04868.1"/>
    </source>
</evidence>
<evidence type="ECO:0000313" key="18">
    <source>
        <dbReference type="EMBL" id="KTB01164.1"/>
    </source>
</evidence>
<dbReference type="OMA" id="SQIRRPI"/>
<dbReference type="InterPro" id="IPR016692">
    <property type="entry name" value="Sulfiredoxin"/>
</dbReference>
<dbReference type="PHI-base" id="PHI:9712"/>
<dbReference type="FunFam" id="3.90.1530.10:FF:000005">
    <property type="entry name" value="Sulfiredoxin"/>
    <property type="match status" value="1"/>
</dbReference>
<organism evidence="18 20">
    <name type="scientific">Candida glabrata</name>
    <name type="common">Yeast</name>
    <name type="synonym">Torulopsis glabrata</name>
    <dbReference type="NCBI Taxonomy" id="5478"/>
    <lineage>
        <taxon>Eukaryota</taxon>
        <taxon>Fungi</taxon>
        <taxon>Dikarya</taxon>
        <taxon>Ascomycota</taxon>
        <taxon>Saccharomycotina</taxon>
        <taxon>Saccharomycetes</taxon>
        <taxon>Saccharomycetales</taxon>
        <taxon>Saccharomycetaceae</taxon>
        <taxon>Nakaseomyces</taxon>
    </lineage>
</organism>
<dbReference type="EMBL" id="LLZZ01000132">
    <property type="protein sequence ID" value="KTB01164.1"/>
    <property type="molecule type" value="Genomic_DNA"/>
</dbReference>
<keyword evidence="5" id="KW-0963">Cytoplasm</keyword>
<dbReference type="VEuPathDB" id="FungiDB:GWK60_L09955"/>
<protein>
    <recommendedName>
        <fullName evidence="13 14">Sulfiredoxin</fullName>
        <ecNumber evidence="4 14">1.8.98.2</ecNumber>
    </recommendedName>
</protein>
<evidence type="ECO:0000256" key="16">
    <source>
        <dbReference type="PIRSR" id="PIRSR017267-2"/>
    </source>
</evidence>
<dbReference type="Pfam" id="PF02195">
    <property type="entry name" value="ParB_N"/>
    <property type="match status" value="1"/>
</dbReference>
<dbReference type="VEuPathDB" id="FungiDB:B1J91_L05258g"/>
<comment type="catalytic activity">
    <reaction evidence="12 14">
        <text>S-hydroxy-S-oxy-L-cysteinyl-[peroxiredoxin] + [protein]-dithiol + ATP = S-hydroxy-L-cysteinyl-[peroxiredoxin] + [protein]-disulfide + ADP + phosphate</text>
        <dbReference type="Rhea" id="RHEA:17545"/>
        <dbReference type="Rhea" id="RHEA-COMP:10593"/>
        <dbReference type="Rhea" id="RHEA-COMP:10594"/>
        <dbReference type="Rhea" id="RHEA-COMP:13681"/>
        <dbReference type="Rhea" id="RHEA-COMP:17976"/>
        <dbReference type="ChEBI" id="CHEBI:29950"/>
        <dbReference type="ChEBI" id="CHEBI:30616"/>
        <dbReference type="ChEBI" id="CHEBI:43474"/>
        <dbReference type="ChEBI" id="CHEBI:50058"/>
        <dbReference type="ChEBI" id="CHEBI:61973"/>
        <dbReference type="ChEBI" id="CHEBI:61974"/>
        <dbReference type="ChEBI" id="CHEBI:456216"/>
        <dbReference type="EC" id="1.8.98.2"/>
    </reaction>
</comment>
<feature type="binding site" evidence="15">
    <location>
        <begin position="82"/>
        <end position="85"/>
    </location>
    <ligand>
        <name>ATP</name>
        <dbReference type="ChEBI" id="CHEBI:30616"/>
    </ligand>
</feature>
<comment type="subcellular location">
    <subcellularLocation>
        <location evidence="2">Cytoplasm</location>
    </subcellularLocation>
    <subcellularLocation>
        <location evidence="1">Nucleus</location>
    </subcellularLocation>
</comment>
<name>A0A0W0EKQ2_CANGB</name>
<evidence type="ECO:0000256" key="15">
    <source>
        <dbReference type="PIRSR" id="PIRSR017267-1"/>
    </source>
</evidence>
<dbReference type="GO" id="GO:0005524">
    <property type="term" value="F:ATP binding"/>
    <property type="evidence" value="ECO:0007669"/>
    <property type="project" value="UniProtKB-KW"/>
</dbReference>
<dbReference type="CDD" id="cd16395">
    <property type="entry name" value="Srx"/>
    <property type="match status" value="1"/>
</dbReference>
<dbReference type="OrthoDB" id="10023328at2759"/>
<dbReference type="PANTHER" id="PTHR21348:SF2">
    <property type="entry name" value="SULFIREDOXIN-1"/>
    <property type="match status" value="1"/>
</dbReference>
<dbReference type="Proteomes" id="UP000054886">
    <property type="component" value="Unassembled WGS sequence"/>
</dbReference>
<dbReference type="SMART" id="SM00470">
    <property type="entry name" value="ParB"/>
    <property type="match status" value="1"/>
</dbReference>
<dbReference type="InterPro" id="IPR036086">
    <property type="entry name" value="ParB/Sulfiredoxin_sf"/>
</dbReference>
<dbReference type="SUPFAM" id="SSF110849">
    <property type="entry name" value="ParB/Sulfiredoxin"/>
    <property type="match status" value="1"/>
</dbReference>
<comment type="caution">
    <text evidence="18">The sequence shown here is derived from an EMBL/GenBank/DDBJ whole genome shotgun (WGS) entry which is preliminary data.</text>
</comment>
<keyword evidence="7 14" id="KW-0067">ATP-binding</keyword>
<evidence type="ECO:0000256" key="13">
    <source>
        <dbReference type="ARBA" id="ARBA00070917"/>
    </source>
</evidence>
<evidence type="ECO:0000259" key="17">
    <source>
        <dbReference type="SMART" id="SM00470"/>
    </source>
</evidence>
<gene>
    <name evidence="18" type="ORF">AO440_004658</name>
    <name evidence="19" type="ORF">AO440_004928</name>
</gene>
<dbReference type="GO" id="GO:0032272">
    <property type="term" value="P:negative regulation of protein polymerization"/>
    <property type="evidence" value="ECO:0007669"/>
    <property type="project" value="EnsemblFungi"/>
</dbReference>
<keyword evidence="6 14" id="KW-0547">Nucleotide-binding</keyword>
<evidence type="ECO:0000256" key="9">
    <source>
        <dbReference type="ARBA" id="ARBA00023002"/>
    </source>
</evidence>
<evidence type="ECO:0000256" key="14">
    <source>
        <dbReference type="PIRNR" id="PIRNR017267"/>
    </source>
</evidence>
<dbReference type="VEuPathDB" id="FungiDB:GVI51_L05115"/>
<keyword evidence="8 14" id="KW-0049">Antioxidant</keyword>
<evidence type="ECO:0000256" key="8">
    <source>
        <dbReference type="ARBA" id="ARBA00022862"/>
    </source>
</evidence>
<dbReference type="InterPro" id="IPR003115">
    <property type="entry name" value="ParB_N"/>
</dbReference>
<evidence type="ECO:0000256" key="5">
    <source>
        <dbReference type="ARBA" id="ARBA00022490"/>
    </source>
</evidence>
<evidence type="ECO:0000256" key="10">
    <source>
        <dbReference type="ARBA" id="ARBA00023157"/>
    </source>
</evidence>
<dbReference type="PIRSF" id="PIRSF017267">
    <property type="entry name" value="Sulfiredoxin"/>
    <property type="match status" value="1"/>
</dbReference>
<dbReference type="AlphaFoldDB" id="A0A0W0EKQ2"/>
<evidence type="ECO:0000256" key="3">
    <source>
        <dbReference type="ARBA" id="ARBA00009609"/>
    </source>
</evidence>
<accession>A0A0W0EKQ2</accession>
<evidence type="ECO:0000256" key="2">
    <source>
        <dbReference type="ARBA" id="ARBA00004496"/>
    </source>
</evidence>
<dbReference type="GO" id="GO:0005737">
    <property type="term" value="C:cytoplasm"/>
    <property type="evidence" value="ECO:0007669"/>
    <property type="project" value="UniProtKB-SubCell"/>
</dbReference>
<comment type="similarity">
    <text evidence="3 14">Belongs to the sulfiredoxin family.</text>
</comment>
<keyword evidence="9 14" id="KW-0560">Oxidoreductase</keyword>
<keyword evidence="10 16" id="KW-1015">Disulfide bond</keyword>